<organism evidence="2 3">
    <name type="scientific">Paenibacillus roseus</name>
    <dbReference type="NCBI Taxonomy" id="2798579"/>
    <lineage>
        <taxon>Bacteria</taxon>
        <taxon>Bacillati</taxon>
        <taxon>Bacillota</taxon>
        <taxon>Bacilli</taxon>
        <taxon>Bacillales</taxon>
        <taxon>Paenibacillaceae</taxon>
        <taxon>Paenibacillus</taxon>
    </lineage>
</organism>
<feature type="transmembrane region" description="Helical" evidence="1">
    <location>
        <begin position="33"/>
        <end position="50"/>
    </location>
</feature>
<feature type="transmembrane region" description="Helical" evidence="1">
    <location>
        <begin position="7"/>
        <end position="27"/>
    </location>
</feature>
<feature type="transmembrane region" description="Helical" evidence="1">
    <location>
        <begin position="62"/>
        <end position="83"/>
    </location>
</feature>
<dbReference type="Proteomes" id="UP000640274">
    <property type="component" value="Unassembled WGS sequence"/>
</dbReference>
<keyword evidence="1" id="KW-1133">Transmembrane helix</keyword>
<dbReference type="AlphaFoldDB" id="A0A934MWM8"/>
<keyword evidence="3" id="KW-1185">Reference proteome</keyword>
<keyword evidence="1" id="KW-0812">Transmembrane</keyword>
<name>A0A934MWM8_9BACL</name>
<gene>
    <name evidence="2" type="ORF">JFN88_19090</name>
</gene>
<sequence>MSERWRTFWAVVLYGFACGTLLTLFSMFPGLGIFKFLFSLGAFLLGLRFFRTFERWAVRIAFVLTSLVFYLIVIVILTVYLYAVKPELLPVQP</sequence>
<evidence type="ECO:0000256" key="1">
    <source>
        <dbReference type="SAM" id="Phobius"/>
    </source>
</evidence>
<evidence type="ECO:0000313" key="3">
    <source>
        <dbReference type="Proteomes" id="UP000640274"/>
    </source>
</evidence>
<dbReference type="RefSeq" id="WP_199020865.1">
    <property type="nucleotide sequence ID" value="NZ_JAELUP010000103.1"/>
</dbReference>
<keyword evidence="1" id="KW-0472">Membrane</keyword>
<dbReference type="EMBL" id="JAELUP010000103">
    <property type="protein sequence ID" value="MBJ6363312.1"/>
    <property type="molecule type" value="Genomic_DNA"/>
</dbReference>
<evidence type="ECO:0000313" key="2">
    <source>
        <dbReference type="EMBL" id="MBJ6363312.1"/>
    </source>
</evidence>
<reference evidence="2" key="1">
    <citation type="submission" date="2020-12" db="EMBL/GenBank/DDBJ databases">
        <authorList>
            <person name="Huq M.A."/>
        </authorList>
    </citation>
    <scope>NUCLEOTIDE SEQUENCE</scope>
    <source>
        <strain evidence="2">MAHUQ-46</strain>
    </source>
</reference>
<comment type="caution">
    <text evidence="2">The sequence shown here is derived from an EMBL/GenBank/DDBJ whole genome shotgun (WGS) entry which is preliminary data.</text>
</comment>
<proteinExistence type="predicted"/>
<accession>A0A934MWM8</accession>
<protein>
    <submittedName>
        <fullName evidence="2">Uncharacterized protein</fullName>
    </submittedName>
</protein>